<dbReference type="InterPro" id="IPR001452">
    <property type="entry name" value="SH3_domain"/>
</dbReference>
<dbReference type="OrthoDB" id="19092at2759"/>
<feature type="region of interest" description="Disordered" evidence="3">
    <location>
        <begin position="48"/>
        <end position="127"/>
    </location>
</feature>
<comment type="caution">
    <text evidence="5">The sequence shown here is derived from an EMBL/GenBank/DDBJ whole genome shotgun (WGS) entry which is preliminary data.</text>
</comment>
<protein>
    <recommendedName>
        <fullName evidence="4">SH3 domain-containing protein</fullName>
    </recommendedName>
</protein>
<dbReference type="Proteomes" id="UP000193685">
    <property type="component" value="Unassembled WGS sequence"/>
</dbReference>
<accession>A0A1Y2F9Z8</accession>
<dbReference type="AlphaFoldDB" id="A0A1Y2F9Z8"/>
<dbReference type="SUPFAM" id="SSF50044">
    <property type="entry name" value="SH3-domain"/>
    <property type="match status" value="1"/>
</dbReference>
<keyword evidence="1 2" id="KW-0728">SH3 domain</keyword>
<organism evidence="5 6">
    <name type="scientific">Protomyces lactucae-debilis</name>
    <dbReference type="NCBI Taxonomy" id="2754530"/>
    <lineage>
        <taxon>Eukaryota</taxon>
        <taxon>Fungi</taxon>
        <taxon>Dikarya</taxon>
        <taxon>Ascomycota</taxon>
        <taxon>Taphrinomycotina</taxon>
        <taxon>Taphrinomycetes</taxon>
        <taxon>Taphrinales</taxon>
        <taxon>Protomycetaceae</taxon>
        <taxon>Protomyces</taxon>
    </lineage>
</organism>
<reference evidence="5 6" key="1">
    <citation type="submission" date="2016-07" db="EMBL/GenBank/DDBJ databases">
        <title>Pervasive Adenine N6-methylation of Active Genes in Fungi.</title>
        <authorList>
            <consortium name="DOE Joint Genome Institute"/>
            <person name="Mondo S.J."/>
            <person name="Dannebaum R.O."/>
            <person name="Kuo R.C."/>
            <person name="Labutti K."/>
            <person name="Haridas S."/>
            <person name="Kuo A."/>
            <person name="Salamov A."/>
            <person name="Ahrendt S.R."/>
            <person name="Lipzen A."/>
            <person name="Sullivan W."/>
            <person name="Andreopoulos W.B."/>
            <person name="Clum A."/>
            <person name="Lindquist E."/>
            <person name="Daum C."/>
            <person name="Ramamoorthy G.K."/>
            <person name="Gryganskyi A."/>
            <person name="Culley D."/>
            <person name="Magnuson J.K."/>
            <person name="James T.Y."/>
            <person name="O'Malley M.A."/>
            <person name="Stajich J.E."/>
            <person name="Spatafora J.W."/>
            <person name="Visel A."/>
            <person name="Grigoriev I.V."/>
        </authorList>
    </citation>
    <scope>NUCLEOTIDE SEQUENCE [LARGE SCALE GENOMIC DNA]</scope>
    <source>
        <strain evidence="5 6">12-1054</strain>
    </source>
</reference>
<feature type="region of interest" description="Disordered" evidence="3">
    <location>
        <begin position="207"/>
        <end position="242"/>
    </location>
</feature>
<feature type="region of interest" description="Disordered" evidence="3">
    <location>
        <begin position="1"/>
        <end position="29"/>
    </location>
</feature>
<feature type="domain" description="SH3" evidence="4">
    <location>
        <begin position="135"/>
        <end position="196"/>
    </location>
</feature>
<evidence type="ECO:0000256" key="3">
    <source>
        <dbReference type="SAM" id="MobiDB-lite"/>
    </source>
</evidence>
<sequence>METQDESTPPPLPILTSPSRTRLHAESSQRNFTKLAYIPRDFAYAHDDPLFLRSTETAPSDATDREAAQRRADIVAAQRAKPATQPLPENTQKRDVDDSSSGWTDPPPWLAPTSGGTTPTGGHLEEDAQDLGEGEVHGRAIALFDFTPEHENEFALVEGQQVFISSMHGLGWLVAVDPVTSDCGLVPEEYVRFLGDDEVWALQEQEEGEAISTAASDGVAAQDDGWVDEPHHSDDNNETELTEELRNVLTAAEREMASAEFRNMEDDLPS</sequence>
<evidence type="ECO:0000256" key="1">
    <source>
        <dbReference type="ARBA" id="ARBA00022443"/>
    </source>
</evidence>
<evidence type="ECO:0000313" key="6">
    <source>
        <dbReference type="Proteomes" id="UP000193685"/>
    </source>
</evidence>
<name>A0A1Y2F9Z8_PROLT</name>
<feature type="compositionally biased region" description="Basic and acidic residues" evidence="3">
    <location>
        <begin position="62"/>
        <end position="73"/>
    </location>
</feature>
<proteinExistence type="predicted"/>
<keyword evidence="6" id="KW-1185">Reference proteome</keyword>
<dbReference type="InterPro" id="IPR036028">
    <property type="entry name" value="SH3-like_dom_sf"/>
</dbReference>
<dbReference type="PROSITE" id="PS50002">
    <property type="entry name" value="SH3"/>
    <property type="match status" value="1"/>
</dbReference>
<evidence type="ECO:0000256" key="2">
    <source>
        <dbReference type="PROSITE-ProRule" id="PRU00192"/>
    </source>
</evidence>
<dbReference type="EMBL" id="MCFI01000013">
    <property type="protein sequence ID" value="ORY80457.1"/>
    <property type="molecule type" value="Genomic_DNA"/>
</dbReference>
<gene>
    <name evidence="5" type="ORF">BCR37DRAFT_70438</name>
</gene>
<evidence type="ECO:0000313" key="5">
    <source>
        <dbReference type="EMBL" id="ORY80457.1"/>
    </source>
</evidence>
<dbReference type="Gene3D" id="2.30.30.40">
    <property type="entry name" value="SH3 Domains"/>
    <property type="match status" value="1"/>
</dbReference>
<dbReference type="GeneID" id="63789045"/>
<dbReference type="SMART" id="SM00326">
    <property type="entry name" value="SH3"/>
    <property type="match status" value="1"/>
</dbReference>
<dbReference type="RefSeq" id="XP_040724345.1">
    <property type="nucleotide sequence ID" value="XM_040872446.1"/>
</dbReference>
<feature type="compositionally biased region" description="Low complexity" evidence="3">
    <location>
        <begin position="112"/>
        <end position="122"/>
    </location>
</feature>
<dbReference type="Pfam" id="PF00018">
    <property type="entry name" value="SH3_1"/>
    <property type="match status" value="1"/>
</dbReference>
<evidence type="ECO:0000259" key="4">
    <source>
        <dbReference type="PROSITE" id="PS50002"/>
    </source>
</evidence>
<dbReference type="STRING" id="56484.A0A1Y2F9Z8"/>